<comment type="caution">
    <text evidence="1">The sequence shown here is derived from an EMBL/GenBank/DDBJ whole genome shotgun (WGS) entry which is preliminary data.</text>
</comment>
<sequence length="416" mass="47181">MNAVERWISATIRDSLNQSAPIVSMRLGRTAKDWFKLQRQDESGWLRFTLGAGVPTDKILDRLKSRGLGHVDILQINVPGTALKTLGKLDIQRLSPKFIRIRKKHLPGADVAAAARHLKQNGYRVEWIAKELVAIRIAAAPDSRLLTEAHADYPRPVPAHDAAVYVMSMNTPKQFGLWLNSVKQACPDLLSCRTLVLQDNSTNPTTQAEYDALCKTFGFSVLRSGNLGIMGGRRNAARHFDNLEQAKGMFWFEDDMLLHASDAPLCKNGFRSHVPGLVETASAILEREQLGYLMLSFTEFFGDHHLNWAWYHLSNEERQKDFPEGTFPSTIENSGIENHTSYLVGNVHFDNWPSYVSRDFNREMFLTDEPETSQEGHFMARAYRLVRTGKFRAGVLLASPINHSRHFLYDTDERIE</sequence>
<dbReference type="EMBL" id="JAPJZI010000002">
    <property type="protein sequence ID" value="MDA5401235.1"/>
    <property type="molecule type" value="Genomic_DNA"/>
</dbReference>
<proteinExistence type="predicted"/>
<name>A0A9X3UN43_9HYPH</name>
<dbReference type="Proteomes" id="UP001151234">
    <property type="component" value="Unassembled WGS sequence"/>
</dbReference>
<evidence type="ECO:0000313" key="1">
    <source>
        <dbReference type="EMBL" id="MDA5401235.1"/>
    </source>
</evidence>
<protein>
    <submittedName>
        <fullName evidence="1">Uncharacterized protein</fullName>
    </submittedName>
</protein>
<accession>A0A9X3UN43</accession>
<evidence type="ECO:0000313" key="2">
    <source>
        <dbReference type="Proteomes" id="UP001151234"/>
    </source>
</evidence>
<gene>
    <name evidence="1" type="ORF">OQ273_21865</name>
</gene>
<organism evidence="1 2">
    <name type="scientific">Hoeflea prorocentri</name>
    <dbReference type="NCBI Taxonomy" id="1922333"/>
    <lineage>
        <taxon>Bacteria</taxon>
        <taxon>Pseudomonadati</taxon>
        <taxon>Pseudomonadota</taxon>
        <taxon>Alphaproteobacteria</taxon>
        <taxon>Hyphomicrobiales</taxon>
        <taxon>Rhizobiaceae</taxon>
        <taxon>Hoeflea</taxon>
    </lineage>
</organism>
<dbReference type="AlphaFoldDB" id="A0A9X3UN43"/>
<keyword evidence="2" id="KW-1185">Reference proteome</keyword>
<reference evidence="1" key="1">
    <citation type="submission" date="2022-11" db="EMBL/GenBank/DDBJ databases">
        <title>Draft genome sequence of Hoeflea poritis E7-10 and Hoeflea prorocentri PM5-8, separated from scleractinian coral Porites lutea and marine dinoflagellate.</title>
        <authorList>
            <person name="Zhang G."/>
            <person name="Wei Q."/>
            <person name="Cai L."/>
        </authorList>
    </citation>
    <scope>NUCLEOTIDE SEQUENCE</scope>
    <source>
        <strain evidence="1">PM5-8</strain>
    </source>
</reference>
<dbReference type="RefSeq" id="WP_267993229.1">
    <property type="nucleotide sequence ID" value="NZ_JAPJZI010000002.1"/>
</dbReference>